<evidence type="ECO:0000256" key="2">
    <source>
        <dbReference type="ARBA" id="ARBA00004574"/>
    </source>
</evidence>
<gene>
    <name evidence="8" type="ORF">g.12081</name>
</gene>
<reference evidence="8" key="1">
    <citation type="submission" date="2015-09" db="EMBL/GenBank/DDBJ databases">
        <title>De novo assembly of Pectinophora gossypiella (Pink Bollworm) gut transcriptome.</title>
        <authorList>
            <person name="Tassone E.E."/>
        </authorList>
    </citation>
    <scope>NUCLEOTIDE SEQUENCE</scope>
</reference>
<evidence type="ECO:0000259" key="7">
    <source>
        <dbReference type="Pfam" id="PF12231"/>
    </source>
</evidence>
<evidence type="ECO:0000256" key="3">
    <source>
        <dbReference type="ARBA" id="ARBA00022454"/>
    </source>
</evidence>
<dbReference type="GO" id="GO:0005634">
    <property type="term" value="C:nucleus"/>
    <property type="evidence" value="ECO:0007669"/>
    <property type="project" value="UniProtKB-SubCell"/>
</dbReference>
<comment type="subcellular location">
    <subcellularLocation>
        <location evidence="2">Chromosome</location>
        <location evidence="2">Telomere</location>
    </subcellularLocation>
    <subcellularLocation>
        <location evidence="1">Nucleus</location>
    </subcellularLocation>
</comment>
<dbReference type="AlphaFoldDB" id="A0A1E1WPC5"/>
<feature type="non-terminal residue" evidence="8">
    <location>
        <position position="1"/>
    </location>
</feature>
<proteinExistence type="predicted"/>
<dbReference type="PANTHER" id="PTHR22928:SF3">
    <property type="entry name" value="TELOMERE-ASSOCIATED PROTEIN RIF1"/>
    <property type="match status" value="1"/>
</dbReference>
<accession>A0A1E1WPC5</accession>
<evidence type="ECO:0000256" key="4">
    <source>
        <dbReference type="ARBA" id="ARBA00022895"/>
    </source>
</evidence>
<dbReference type="Pfam" id="PF12231">
    <property type="entry name" value="Rif1_N"/>
    <property type="match status" value="1"/>
</dbReference>
<keyword evidence="5" id="KW-0539">Nucleus</keyword>
<evidence type="ECO:0000256" key="5">
    <source>
        <dbReference type="ARBA" id="ARBA00023242"/>
    </source>
</evidence>
<dbReference type="EMBL" id="GDQN01002185">
    <property type="protein sequence ID" value="JAT88869.1"/>
    <property type="molecule type" value="Transcribed_RNA"/>
</dbReference>
<organism evidence="8">
    <name type="scientific">Pectinophora gossypiella</name>
    <name type="common">Cotton pink bollworm</name>
    <name type="synonym">Depressaria gossypiella</name>
    <dbReference type="NCBI Taxonomy" id="13191"/>
    <lineage>
        <taxon>Eukaryota</taxon>
        <taxon>Metazoa</taxon>
        <taxon>Ecdysozoa</taxon>
        <taxon>Arthropoda</taxon>
        <taxon>Hexapoda</taxon>
        <taxon>Insecta</taxon>
        <taxon>Pterygota</taxon>
        <taxon>Neoptera</taxon>
        <taxon>Endopterygota</taxon>
        <taxon>Lepidoptera</taxon>
        <taxon>Glossata</taxon>
        <taxon>Ditrysia</taxon>
        <taxon>Gelechioidea</taxon>
        <taxon>Gelechiidae</taxon>
        <taxon>Apatetrinae</taxon>
        <taxon>Pectinophora</taxon>
    </lineage>
</organism>
<protein>
    <recommendedName>
        <fullName evidence="7">Telomere-associated protein Rif1 N-terminal domain-containing protein</fullName>
    </recommendedName>
</protein>
<feature type="domain" description="Telomere-associated protein Rif1 N-terminal" evidence="7">
    <location>
        <begin position="139"/>
        <end position="325"/>
    </location>
</feature>
<dbReference type="InterPro" id="IPR022031">
    <property type="entry name" value="Rif1_N"/>
</dbReference>
<evidence type="ECO:0000256" key="1">
    <source>
        <dbReference type="ARBA" id="ARBA00004123"/>
    </source>
</evidence>
<dbReference type="GO" id="GO:0000723">
    <property type="term" value="P:telomere maintenance"/>
    <property type="evidence" value="ECO:0007669"/>
    <property type="project" value="TreeGrafter"/>
</dbReference>
<evidence type="ECO:0000256" key="6">
    <source>
        <dbReference type="ARBA" id="ARBA00023306"/>
    </source>
</evidence>
<evidence type="ECO:0000313" key="8">
    <source>
        <dbReference type="EMBL" id="JAT88869.1"/>
    </source>
</evidence>
<keyword evidence="4" id="KW-0779">Telomere</keyword>
<name>A0A1E1WPC5_PECGO</name>
<feature type="non-terminal residue" evidence="8">
    <location>
        <position position="558"/>
    </location>
</feature>
<keyword evidence="6" id="KW-0131">Cell cycle</keyword>
<keyword evidence="3" id="KW-0158">Chromosome</keyword>
<dbReference type="GO" id="GO:0140445">
    <property type="term" value="C:chromosome, telomeric repeat region"/>
    <property type="evidence" value="ECO:0007669"/>
    <property type="project" value="TreeGrafter"/>
</dbReference>
<sequence length="558" mass="63546">PLDTKTAERLLAVCVDDLKNDLQYSANAILVIQLVLKKVQERKCIPVPDLLPSVQAIFDVNKKLHKLQGLKSLIIDTILAFPGDIFVTLATTHGNELIEFLEFNYMQSNDFLYKTQVTKVLIKILNLLPIEKRLEFTREGLNVWFKNIITAMVTLAFEEKDALKLNLKGLELLVEAIVPHDYENNPFWENVYENICNPKRYPKALKSLVDNNNEDWHRLWIVFIKLLKDQITKTNGGSSPINALLPVIEMAFKLDVTNRCRAFQCWNVLTENFSQENNEFLVNKRLKLLMIPLKLNNAKVTTTVLAKFNTWWHLIRKFENKLDKFTDMVLIPFVHFCFGKYSGSLKVSNSAPGQMSPAIAKKSADALTEIIGHYNCDGCVPLPRLNNKLINTKILAEHWSDWMVALCSAIKTLANGDSGEFKTRQLTCLWKGFVVTIGELPANQIRADLFNELLKVALDLVAHSNTAGNLDKVVFNVLIIPLFDDDPKIKHLLKTKNAKGPIYTILEILLSHGLDNFFSRENAEEIKTKLKRLTNVILDEALVQPDEITTWLLVVEVD</sequence>
<dbReference type="OrthoDB" id="5399929at2759"/>
<dbReference type="PANTHER" id="PTHR22928">
    <property type="entry name" value="TELOMERE-ASSOCIATED PROTEIN RIF1"/>
    <property type="match status" value="1"/>
</dbReference>